<keyword evidence="4" id="KW-1185">Reference proteome</keyword>
<accession>A0ABS3PUI8</accession>
<evidence type="ECO:0000256" key="1">
    <source>
        <dbReference type="SAM" id="Phobius"/>
    </source>
</evidence>
<keyword evidence="3" id="KW-0548">Nucleotidyltransferase</keyword>
<proteinExistence type="predicted"/>
<dbReference type="PANTHER" id="PTHR10953">
    <property type="entry name" value="UBIQUITIN-ACTIVATING ENZYME E1"/>
    <property type="match status" value="1"/>
</dbReference>
<keyword evidence="1" id="KW-1133">Transmembrane helix</keyword>
<dbReference type="Pfam" id="PF00899">
    <property type="entry name" value="ThiF"/>
    <property type="match status" value="1"/>
</dbReference>
<name>A0ABS3PUI8_9FLAO</name>
<dbReference type="SUPFAM" id="SSF69572">
    <property type="entry name" value="Activating enzymes of the ubiquitin-like proteins"/>
    <property type="match status" value="1"/>
</dbReference>
<comment type="caution">
    <text evidence="3">The sequence shown here is derived from an EMBL/GenBank/DDBJ whole genome shotgun (WGS) entry which is preliminary data.</text>
</comment>
<dbReference type="SUPFAM" id="SSF52821">
    <property type="entry name" value="Rhodanese/Cell cycle control phosphatase"/>
    <property type="match status" value="1"/>
</dbReference>
<dbReference type="Gene3D" id="3.40.250.10">
    <property type="entry name" value="Rhodanese-like domain"/>
    <property type="match status" value="1"/>
</dbReference>
<dbReference type="RefSeq" id="WP_208057454.1">
    <property type="nucleotide sequence ID" value="NZ_JAGDYP010000001.1"/>
</dbReference>
<feature type="transmembrane region" description="Helical" evidence="1">
    <location>
        <begin position="20"/>
        <end position="39"/>
    </location>
</feature>
<protein>
    <submittedName>
        <fullName evidence="3">ThiF family adenylyltransferase</fullName>
    </submittedName>
</protein>
<evidence type="ECO:0000313" key="3">
    <source>
        <dbReference type="EMBL" id="MBO1882970.1"/>
    </source>
</evidence>
<dbReference type="CDD" id="cd00757">
    <property type="entry name" value="ThiF_MoeB_HesA_family"/>
    <property type="match status" value="1"/>
</dbReference>
<dbReference type="InterPro" id="IPR045886">
    <property type="entry name" value="ThiF/MoeB/HesA"/>
</dbReference>
<organism evidence="3 4">
    <name type="scientific">Capnocytophaga bilenii</name>
    <dbReference type="NCBI Taxonomy" id="2819369"/>
    <lineage>
        <taxon>Bacteria</taxon>
        <taxon>Pseudomonadati</taxon>
        <taxon>Bacteroidota</taxon>
        <taxon>Flavobacteriia</taxon>
        <taxon>Flavobacteriales</taxon>
        <taxon>Flavobacteriaceae</taxon>
        <taxon>Capnocytophaga</taxon>
    </lineage>
</organism>
<dbReference type="InterPro" id="IPR035985">
    <property type="entry name" value="Ubiquitin-activating_enz"/>
</dbReference>
<gene>
    <name evidence="3" type="ORF">J4N46_00600</name>
</gene>
<keyword evidence="3" id="KW-0808">Transferase</keyword>
<dbReference type="CDD" id="cd00158">
    <property type="entry name" value="RHOD"/>
    <property type="match status" value="1"/>
</dbReference>
<dbReference type="InterPro" id="IPR036873">
    <property type="entry name" value="Rhodanese-like_dom_sf"/>
</dbReference>
<reference evidence="3 4" key="1">
    <citation type="submission" date="2021-03" db="EMBL/GenBank/DDBJ databases">
        <title>Isolation and description of Capnocytophaga bilenii sp. nov., a novel Capnocytophaga species, isolated from a gingivitis subject.</title>
        <authorList>
            <person name="Antezack A."/>
            <person name="Monnet-Corti V."/>
            <person name="La Scola B."/>
        </authorList>
    </citation>
    <scope>NUCLEOTIDE SEQUENCE [LARGE SCALE GENOMIC DNA]</scope>
    <source>
        <strain evidence="3 4">Marseille-Q4570</strain>
    </source>
</reference>
<dbReference type="InterPro" id="IPR000594">
    <property type="entry name" value="ThiF_NAD_FAD-bd"/>
</dbReference>
<keyword evidence="1" id="KW-0472">Membrane</keyword>
<dbReference type="Gene3D" id="3.40.50.720">
    <property type="entry name" value="NAD(P)-binding Rossmann-like Domain"/>
    <property type="match status" value="1"/>
</dbReference>
<evidence type="ECO:0000259" key="2">
    <source>
        <dbReference type="Pfam" id="PF00899"/>
    </source>
</evidence>
<feature type="domain" description="THIF-type NAD/FAD binding fold" evidence="2">
    <location>
        <begin position="3"/>
        <end position="236"/>
    </location>
</feature>
<sequence>MDYTRQIQLFGADNQELLSNASVLVVGIGGLGCPVLQLLSSMGVGKLGMVDFDRVEAHNLHRQFLFDKASVGLLKTEAAVARLKARNDSIQYFTYPYTLTNANVFATISPYDIVVDCTDNFAVRYLLSDACAIAKKPLVYGALYQYEGQVSVFNVPKNGYTTTYRDVFPTAPQPEEIPTCNQAGVLPTISSFIAHLQANEVIKLLTHSDEILIHTLLIVNTKNYQLTKIQYMATEQQNVPKTVEEVQNCDYPSFCHQGIDEDIDTVSGLERFLADENAILVDVREADEQPKIKKYKVLEIPLSTLPDEWEQLKDYPKICFVCVAGVRSKKALKFMQHFFPEKELKSFTKGFSPLV</sequence>
<dbReference type="PANTHER" id="PTHR10953:SF102">
    <property type="entry name" value="ADENYLYLTRANSFERASE AND SULFURTRANSFERASE MOCS3"/>
    <property type="match status" value="1"/>
</dbReference>
<dbReference type="PROSITE" id="PS51257">
    <property type="entry name" value="PROKAR_LIPOPROTEIN"/>
    <property type="match status" value="1"/>
</dbReference>
<dbReference type="EMBL" id="JAGDYP010000001">
    <property type="protein sequence ID" value="MBO1882970.1"/>
    <property type="molecule type" value="Genomic_DNA"/>
</dbReference>
<dbReference type="Proteomes" id="UP000681610">
    <property type="component" value="Unassembled WGS sequence"/>
</dbReference>
<dbReference type="GO" id="GO:0016779">
    <property type="term" value="F:nucleotidyltransferase activity"/>
    <property type="evidence" value="ECO:0007669"/>
    <property type="project" value="UniProtKB-KW"/>
</dbReference>
<keyword evidence="1" id="KW-0812">Transmembrane</keyword>
<evidence type="ECO:0000313" key="4">
    <source>
        <dbReference type="Proteomes" id="UP000681610"/>
    </source>
</evidence>